<gene>
    <name evidence="2" type="ORF">NC653_029525</name>
</gene>
<dbReference type="AlphaFoldDB" id="A0AAD6Q5B9"/>
<keyword evidence="1" id="KW-1133">Transmembrane helix</keyword>
<dbReference type="Proteomes" id="UP001164929">
    <property type="component" value="Chromosome 12"/>
</dbReference>
<accession>A0AAD6Q5B9</accession>
<dbReference type="EMBL" id="JAQIZT010000012">
    <property type="protein sequence ID" value="KAJ6977648.1"/>
    <property type="molecule type" value="Genomic_DNA"/>
</dbReference>
<keyword evidence="3" id="KW-1185">Reference proteome</keyword>
<name>A0AAD6Q5B9_9ROSI</name>
<evidence type="ECO:0000313" key="3">
    <source>
        <dbReference type="Proteomes" id="UP001164929"/>
    </source>
</evidence>
<reference evidence="2" key="1">
    <citation type="journal article" date="2023" name="Mol. Ecol. Resour.">
        <title>Chromosome-level genome assembly of a triploid poplar Populus alba 'Berolinensis'.</title>
        <authorList>
            <person name="Chen S."/>
            <person name="Yu Y."/>
            <person name="Wang X."/>
            <person name="Wang S."/>
            <person name="Zhang T."/>
            <person name="Zhou Y."/>
            <person name="He R."/>
            <person name="Meng N."/>
            <person name="Wang Y."/>
            <person name="Liu W."/>
            <person name="Liu Z."/>
            <person name="Liu J."/>
            <person name="Guo Q."/>
            <person name="Huang H."/>
            <person name="Sederoff R.R."/>
            <person name="Wang G."/>
            <person name="Qu G."/>
            <person name="Chen S."/>
        </authorList>
    </citation>
    <scope>NUCLEOTIDE SEQUENCE</scope>
    <source>
        <strain evidence="2">SC-2020</strain>
    </source>
</reference>
<proteinExistence type="predicted"/>
<organism evidence="2 3">
    <name type="scientific">Populus alba x Populus x berolinensis</name>
    <dbReference type="NCBI Taxonomy" id="444605"/>
    <lineage>
        <taxon>Eukaryota</taxon>
        <taxon>Viridiplantae</taxon>
        <taxon>Streptophyta</taxon>
        <taxon>Embryophyta</taxon>
        <taxon>Tracheophyta</taxon>
        <taxon>Spermatophyta</taxon>
        <taxon>Magnoliopsida</taxon>
        <taxon>eudicotyledons</taxon>
        <taxon>Gunneridae</taxon>
        <taxon>Pentapetalae</taxon>
        <taxon>rosids</taxon>
        <taxon>fabids</taxon>
        <taxon>Malpighiales</taxon>
        <taxon>Salicaceae</taxon>
        <taxon>Saliceae</taxon>
        <taxon>Populus</taxon>
    </lineage>
</organism>
<protein>
    <submittedName>
        <fullName evidence="2">Uncharacterized protein</fullName>
    </submittedName>
</protein>
<evidence type="ECO:0000313" key="2">
    <source>
        <dbReference type="EMBL" id="KAJ6977648.1"/>
    </source>
</evidence>
<comment type="caution">
    <text evidence="2">The sequence shown here is derived from an EMBL/GenBank/DDBJ whole genome shotgun (WGS) entry which is preliminary data.</text>
</comment>
<sequence>MEPLLSIVLCQFISLARTSWFFLLALFLFSVIDMGHGLPYHLVPFLKFSSLDEHLILC</sequence>
<feature type="transmembrane region" description="Helical" evidence="1">
    <location>
        <begin position="6"/>
        <end position="32"/>
    </location>
</feature>
<keyword evidence="1" id="KW-0472">Membrane</keyword>
<evidence type="ECO:0000256" key="1">
    <source>
        <dbReference type="SAM" id="Phobius"/>
    </source>
</evidence>
<keyword evidence="1" id="KW-0812">Transmembrane</keyword>